<dbReference type="GO" id="GO:0003954">
    <property type="term" value="F:NADH dehydrogenase activity"/>
    <property type="evidence" value="ECO:0007669"/>
    <property type="project" value="TreeGrafter"/>
</dbReference>
<keyword evidence="10 16" id="KW-1133">Transmembrane helix</keyword>
<keyword evidence="11 16" id="KW-0520">NAD</keyword>
<evidence type="ECO:0000256" key="8">
    <source>
        <dbReference type="ARBA" id="ARBA00022967"/>
    </source>
</evidence>
<dbReference type="Pfam" id="PF01059">
    <property type="entry name" value="Oxidored_q5_N"/>
    <property type="match status" value="1"/>
</dbReference>
<feature type="transmembrane region" description="Helical" evidence="16">
    <location>
        <begin position="390"/>
        <end position="415"/>
    </location>
</feature>
<evidence type="ECO:0000256" key="9">
    <source>
        <dbReference type="ARBA" id="ARBA00022982"/>
    </source>
</evidence>
<evidence type="ECO:0000256" key="11">
    <source>
        <dbReference type="ARBA" id="ARBA00023027"/>
    </source>
</evidence>
<evidence type="ECO:0000259" key="17">
    <source>
        <dbReference type="Pfam" id="PF00361"/>
    </source>
</evidence>
<dbReference type="GO" id="GO:0015990">
    <property type="term" value="P:electron transport coupled proton transport"/>
    <property type="evidence" value="ECO:0007669"/>
    <property type="project" value="TreeGrafter"/>
</dbReference>
<dbReference type="GO" id="GO:0048039">
    <property type="term" value="F:ubiquinone binding"/>
    <property type="evidence" value="ECO:0007669"/>
    <property type="project" value="TreeGrafter"/>
</dbReference>
<comment type="subcellular location">
    <subcellularLocation>
        <location evidence="1 16">Mitochondrion membrane</location>
        <topology evidence="1 16">Multi-pass membrane protein</topology>
    </subcellularLocation>
</comment>
<sequence>MLKVLIPTLMLVPTAWMTPHKWLWPTTLMHSLLIALASFLWLLNAAETGWSSLNFYMATDPLSTPLLVLTCWLLPLMILASQNHTASEPLNRQRMYLTLLTSLQVFLILAFGATEIIMFYVMFEATLIPTLILITRWGNQTERLNAGIYFLFYTLAGSLPLLVALLLLQNSTGTLSLLTIQYSDPVELSSYAHKLWWAGCLLAFLVKMPLYGVHLWLPKAHVEAPIAGSMILAAVLLKLGGYGMMRMVVMLEPLTKELSYPFIVFALWGVIMTGSICLRQTDLKSLIAYSSVSHMGLVVGGILIQTPWGFSGALILMIAHGLASSALFCLANTSYERTHSRTMMLARGLQMVLPLMAAWWFIASLANLALPPLPNLMGELMIITSLFNWSWWTIILTGAGTLITASYSLYMFLMSQRGPLPAHIIALDPSHTREHLLMALHLLPLILLILKPELIWGWAS</sequence>
<reference evidence="19" key="1">
    <citation type="submission" date="2021-04" db="EMBL/GenBank/DDBJ databases">
        <title>Freshwater Fish Mitochondrial Genome Project.</title>
        <authorList>
            <person name="Maloy A.P."/>
            <person name="Coombs J.A."/>
            <person name="Bartron M.L."/>
        </authorList>
    </citation>
    <scope>NUCLEOTIDE SEQUENCE</scope>
    <source>
        <strain evidence="19">F19-413</strain>
    </source>
</reference>
<dbReference type="GO" id="GO:0008137">
    <property type="term" value="F:NADH dehydrogenase (ubiquinone) activity"/>
    <property type="evidence" value="ECO:0007669"/>
    <property type="project" value="UniProtKB-UniRule"/>
</dbReference>
<keyword evidence="5 16" id="KW-0813">Transport</keyword>
<keyword evidence="7 16" id="KW-0812">Transmembrane</keyword>
<evidence type="ECO:0000256" key="10">
    <source>
        <dbReference type="ARBA" id="ARBA00022989"/>
    </source>
</evidence>
<evidence type="ECO:0000256" key="7">
    <source>
        <dbReference type="ARBA" id="ARBA00022692"/>
    </source>
</evidence>
<evidence type="ECO:0000256" key="1">
    <source>
        <dbReference type="ARBA" id="ARBA00004225"/>
    </source>
</evidence>
<dbReference type="GO" id="GO:0042773">
    <property type="term" value="P:ATP synthesis coupled electron transport"/>
    <property type="evidence" value="ECO:0007669"/>
    <property type="project" value="InterPro"/>
</dbReference>
<keyword evidence="8" id="KW-1278">Translocase</keyword>
<feature type="transmembrane region" description="Helical" evidence="16">
    <location>
        <begin position="352"/>
        <end position="370"/>
    </location>
</feature>
<dbReference type="PANTHER" id="PTHR43507">
    <property type="entry name" value="NADH-UBIQUINONE OXIDOREDUCTASE CHAIN 4"/>
    <property type="match status" value="1"/>
</dbReference>
<dbReference type="EMBL" id="MW856888">
    <property type="protein sequence ID" value="QWE36990.1"/>
    <property type="molecule type" value="Genomic_DNA"/>
</dbReference>
<dbReference type="PANTHER" id="PTHR43507:SF20">
    <property type="entry name" value="NADH-UBIQUINONE OXIDOREDUCTASE CHAIN 4"/>
    <property type="match status" value="1"/>
</dbReference>
<evidence type="ECO:0000256" key="12">
    <source>
        <dbReference type="ARBA" id="ARBA00023075"/>
    </source>
</evidence>
<feature type="domain" description="NADH:quinone oxidoreductase/Mrp antiporter transmembrane" evidence="17">
    <location>
        <begin position="113"/>
        <end position="403"/>
    </location>
</feature>
<feature type="transmembrane region" description="Helical" evidence="16">
    <location>
        <begin position="94"/>
        <end position="111"/>
    </location>
</feature>
<dbReference type="PRINTS" id="PR01437">
    <property type="entry name" value="NUOXDRDTASE4"/>
</dbReference>
<evidence type="ECO:0000256" key="14">
    <source>
        <dbReference type="ARBA" id="ARBA00023136"/>
    </source>
</evidence>
<evidence type="ECO:0000256" key="6">
    <source>
        <dbReference type="ARBA" id="ARBA00022660"/>
    </source>
</evidence>
<keyword evidence="13 16" id="KW-0496">Mitochondrion</keyword>
<feature type="transmembrane region" description="Helical" evidence="16">
    <location>
        <begin position="146"/>
        <end position="168"/>
    </location>
</feature>
<dbReference type="InterPro" id="IPR010227">
    <property type="entry name" value="NADH_Q_OxRdtase_chainM/4"/>
</dbReference>
<evidence type="ECO:0000259" key="18">
    <source>
        <dbReference type="Pfam" id="PF01059"/>
    </source>
</evidence>
<keyword evidence="12 16" id="KW-0830">Ubiquinone</keyword>
<name>A0A8E8P992_COTCT</name>
<proteinExistence type="inferred from homology"/>
<keyword evidence="9 16" id="KW-0249">Electron transport</keyword>
<dbReference type="GeneID" id="76828617"/>
<protein>
    <recommendedName>
        <fullName evidence="4 16">NADH-ubiquinone oxidoreductase chain 4</fullName>
        <ecNumber evidence="3 16">7.1.1.2</ecNumber>
    </recommendedName>
</protein>
<accession>A0A8E8P992</accession>
<geneLocation type="mitochondrion" evidence="19"/>
<evidence type="ECO:0000256" key="4">
    <source>
        <dbReference type="ARBA" id="ARBA00021006"/>
    </source>
</evidence>
<dbReference type="GO" id="GO:0031966">
    <property type="term" value="C:mitochondrial membrane"/>
    <property type="evidence" value="ECO:0007669"/>
    <property type="project" value="UniProtKB-SubCell"/>
</dbReference>
<feature type="domain" description="NADH:ubiquinone oxidoreductase chain 4 N-terminal" evidence="18">
    <location>
        <begin position="1"/>
        <end position="110"/>
    </location>
</feature>
<comment type="catalytic activity">
    <reaction evidence="15 16">
        <text>a ubiquinone + NADH + 5 H(+)(in) = a ubiquinol + NAD(+) + 4 H(+)(out)</text>
        <dbReference type="Rhea" id="RHEA:29091"/>
        <dbReference type="Rhea" id="RHEA-COMP:9565"/>
        <dbReference type="Rhea" id="RHEA-COMP:9566"/>
        <dbReference type="ChEBI" id="CHEBI:15378"/>
        <dbReference type="ChEBI" id="CHEBI:16389"/>
        <dbReference type="ChEBI" id="CHEBI:17976"/>
        <dbReference type="ChEBI" id="CHEBI:57540"/>
        <dbReference type="ChEBI" id="CHEBI:57945"/>
        <dbReference type="EC" id="7.1.1.2"/>
    </reaction>
</comment>
<dbReference type="InterPro" id="IPR003918">
    <property type="entry name" value="NADH_UbQ_OxRdtase"/>
</dbReference>
<dbReference type="EC" id="7.1.1.2" evidence="3 16"/>
<evidence type="ECO:0000256" key="15">
    <source>
        <dbReference type="ARBA" id="ARBA00049551"/>
    </source>
</evidence>
<keyword evidence="6 16" id="KW-0679">Respiratory chain</keyword>
<evidence type="ECO:0000256" key="2">
    <source>
        <dbReference type="ARBA" id="ARBA00009025"/>
    </source>
</evidence>
<comment type="similarity">
    <text evidence="2 16">Belongs to the complex I subunit 4 family.</text>
</comment>
<feature type="transmembrane region" description="Helical" evidence="16">
    <location>
        <begin position="310"/>
        <end position="331"/>
    </location>
</feature>
<gene>
    <name evidence="19" type="primary">ND4</name>
</gene>
<organism evidence="19">
    <name type="scientific">Cottus cognatus</name>
    <name type="common">Slimy sculpin</name>
    <dbReference type="NCBI Taxonomy" id="147210"/>
    <lineage>
        <taxon>Eukaryota</taxon>
        <taxon>Metazoa</taxon>
        <taxon>Chordata</taxon>
        <taxon>Craniata</taxon>
        <taxon>Vertebrata</taxon>
        <taxon>Euteleostomi</taxon>
        <taxon>Actinopterygii</taxon>
        <taxon>Neopterygii</taxon>
        <taxon>Teleostei</taxon>
        <taxon>Neoteleostei</taxon>
        <taxon>Acanthomorphata</taxon>
        <taxon>Eupercaria</taxon>
        <taxon>Perciformes</taxon>
        <taxon>Cottioidei</taxon>
        <taxon>Cottales</taxon>
        <taxon>Cottidae</taxon>
        <taxon>Cottus</taxon>
    </lineage>
</organism>
<evidence type="ECO:0000256" key="16">
    <source>
        <dbReference type="RuleBase" id="RU003297"/>
    </source>
</evidence>
<feature type="transmembrane region" description="Helical" evidence="16">
    <location>
        <begin position="224"/>
        <end position="245"/>
    </location>
</feature>
<keyword evidence="14 16" id="KW-0472">Membrane</keyword>
<feature type="transmembrane region" description="Helical" evidence="16">
    <location>
        <begin position="64"/>
        <end position="82"/>
    </location>
</feature>
<comment type="function">
    <text evidence="16">Core subunit of the mitochondrial membrane respiratory chain NADH dehydrogenase (Complex I) which catalyzes electron transfer from NADH through the respiratory chain, using ubiquinone as an electron acceptor. Essential for the catalytic activity and assembly of complex I.</text>
</comment>
<evidence type="ECO:0000256" key="5">
    <source>
        <dbReference type="ARBA" id="ARBA00022448"/>
    </source>
</evidence>
<dbReference type="NCBIfam" id="TIGR01972">
    <property type="entry name" value="NDH_I_M"/>
    <property type="match status" value="1"/>
</dbReference>
<feature type="transmembrane region" description="Helical" evidence="16">
    <location>
        <begin position="260"/>
        <end position="279"/>
    </location>
</feature>
<evidence type="ECO:0000256" key="3">
    <source>
        <dbReference type="ARBA" id="ARBA00012944"/>
    </source>
</evidence>
<dbReference type="AlphaFoldDB" id="A0A8E8P992"/>
<dbReference type="Pfam" id="PF00361">
    <property type="entry name" value="Proton_antipo_M"/>
    <property type="match status" value="1"/>
</dbReference>
<dbReference type="InterPro" id="IPR000260">
    <property type="entry name" value="NADH4_N"/>
</dbReference>
<feature type="transmembrane region" description="Helical" evidence="16">
    <location>
        <begin position="286"/>
        <end position="304"/>
    </location>
</feature>
<dbReference type="InterPro" id="IPR001750">
    <property type="entry name" value="ND/Mrp_TM"/>
</dbReference>
<feature type="transmembrane region" description="Helical" evidence="16">
    <location>
        <begin position="195"/>
        <end position="217"/>
    </location>
</feature>
<feature type="transmembrane region" description="Helical" evidence="16">
    <location>
        <begin position="117"/>
        <end position="134"/>
    </location>
</feature>
<evidence type="ECO:0000256" key="13">
    <source>
        <dbReference type="ARBA" id="ARBA00023128"/>
    </source>
</evidence>
<dbReference type="RefSeq" id="YP_010567799.1">
    <property type="nucleotide sequence ID" value="NC_068673.1"/>
</dbReference>
<evidence type="ECO:0000313" key="19">
    <source>
        <dbReference type="EMBL" id="QWE36990.1"/>
    </source>
</evidence>
<dbReference type="CTD" id="4538"/>